<sequence length="78" mass="8365">MSVTFEKDINAKAVMDIAEKMAVAARTAPKGRGVDNLAIAIVSGADMARIADKMKEMDQKHGVPLSATAKSPFFDKKQ</sequence>
<protein>
    <submittedName>
        <fullName evidence="2">Uncharacterized protein</fullName>
    </submittedName>
</protein>
<name>A0A1F7WZY4_9BACT</name>
<evidence type="ECO:0000313" key="2">
    <source>
        <dbReference type="EMBL" id="OGM08414.1"/>
    </source>
</evidence>
<gene>
    <name evidence="2" type="ORF">A2008_07155</name>
</gene>
<dbReference type="AlphaFoldDB" id="A0A1F7WZY4"/>
<comment type="caution">
    <text evidence="2">The sequence shown here is derived from an EMBL/GenBank/DDBJ whole genome shotgun (WGS) entry which is preliminary data.</text>
</comment>
<feature type="region of interest" description="Disordered" evidence="1">
    <location>
        <begin position="59"/>
        <end position="78"/>
    </location>
</feature>
<dbReference type="PANTHER" id="PTHR40101">
    <property type="entry name" value="CONSERVED PROTEIN"/>
    <property type="match status" value="1"/>
</dbReference>
<evidence type="ECO:0000256" key="1">
    <source>
        <dbReference type="SAM" id="MobiDB-lite"/>
    </source>
</evidence>
<dbReference type="PANTHER" id="PTHR40101:SF1">
    <property type="entry name" value="4FE-4S DOMAIN-CONTAINING PROTEIN"/>
    <property type="match status" value="1"/>
</dbReference>
<proteinExistence type="predicted"/>
<accession>A0A1F7WZY4</accession>
<organism evidence="2 3">
    <name type="scientific">Candidatus Wallbacteria bacterium GWC2_49_35</name>
    <dbReference type="NCBI Taxonomy" id="1817813"/>
    <lineage>
        <taxon>Bacteria</taxon>
        <taxon>Candidatus Walliibacteriota</taxon>
    </lineage>
</organism>
<dbReference type="Proteomes" id="UP000178735">
    <property type="component" value="Unassembled WGS sequence"/>
</dbReference>
<dbReference type="EMBL" id="MGFH01000014">
    <property type="protein sequence ID" value="OGM08414.1"/>
    <property type="molecule type" value="Genomic_DNA"/>
</dbReference>
<reference evidence="2 3" key="1">
    <citation type="journal article" date="2016" name="Nat. Commun.">
        <title>Thousands of microbial genomes shed light on interconnected biogeochemical processes in an aquifer system.</title>
        <authorList>
            <person name="Anantharaman K."/>
            <person name="Brown C.T."/>
            <person name="Hug L.A."/>
            <person name="Sharon I."/>
            <person name="Castelle C.J."/>
            <person name="Probst A.J."/>
            <person name="Thomas B.C."/>
            <person name="Singh A."/>
            <person name="Wilkins M.J."/>
            <person name="Karaoz U."/>
            <person name="Brodie E.L."/>
            <person name="Williams K.H."/>
            <person name="Hubbard S.S."/>
            <person name="Banfield J.F."/>
        </authorList>
    </citation>
    <scope>NUCLEOTIDE SEQUENCE [LARGE SCALE GENOMIC DNA]</scope>
</reference>
<evidence type="ECO:0000313" key="3">
    <source>
        <dbReference type="Proteomes" id="UP000178735"/>
    </source>
</evidence>